<evidence type="ECO:0000313" key="3">
    <source>
        <dbReference type="EMBL" id="QIS14010.1"/>
    </source>
</evidence>
<protein>
    <submittedName>
        <fullName evidence="3">3,4-dihydroxyphenylacetate 2,3-dioxygenase</fullName>
    </submittedName>
</protein>
<dbReference type="InterPro" id="IPR037523">
    <property type="entry name" value="VOC_core"/>
</dbReference>
<gene>
    <name evidence="3" type="ORF">F5544_30835</name>
</gene>
<reference evidence="3 4" key="1">
    <citation type="journal article" date="2019" name="ACS Chem. Biol.">
        <title>Identification and Mobilization of a Cryptic Antibiotic Biosynthesis Gene Locus from a Human-Pathogenic Nocardia Isolate.</title>
        <authorList>
            <person name="Herisse M."/>
            <person name="Ishida K."/>
            <person name="Porter J.L."/>
            <person name="Howden B."/>
            <person name="Hertweck C."/>
            <person name="Stinear T.P."/>
            <person name="Pidot S.J."/>
        </authorList>
    </citation>
    <scope>NUCLEOTIDE SEQUENCE [LARGE SCALE GENOMIC DNA]</scope>
    <source>
        <strain evidence="3 4">AUSMDU00012717</strain>
    </source>
</reference>
<accession>A0A6G9YLJ3</accession>
<name>A0A6G9YLJ3_9NOCA</name>
<dbReference type="AlphaFoldDB" id="A0A6G9YLJ3"/>
<dbReference type="EMBL" id="CP046172">
    <property type="protein sequence ID" value="QIS14010.1"/>
    <property type="molecule type" value="Genomic_DNA"/>
</dbReference>
<keyword evidence="3" id="KW-0223">Dioxygenase</keyword>
<dbReference type="InterPro" id="IPR050383">
    <property type="entry name" value="GlyoxalaseI/FosfomycinResist"/>
</dbReference>
<organism evidence="3 4">
    <name type="scientific">Nocardia arthritidis</name>
    <dbReference type="NCBI Taxonomy" id="228602"/>
    <lineage>
        <taxon>Bacteria</taxon>
        <taxon>Bacillati</taxon>
        <taxon>Actinomycetota</taxon>
        <taxon>Actinomycetes</taxon>
        <taxon>Mycobacteriales</taxon>
        <taxon>Nocardiaceae</taxon>
        <taxon>Nocardia</taxon>
    </lineage>
</organism>
<dbReference type="PANTHER" id="PTHR21366">
    <property type="entry name" value="GLYOXALASE FAMILY PROTEIN"/>
    <property type="match status" value="1"/>
</dbReference>
<dbReference type="PROSITE" id="PS51819">
    <property type="entry name" value="VOC"/>
    <property type="match status" value="2"/>
</dbReference>
<dbReference type="InterPro" id="IPR004360">
    <property type="entry name" value="Glyas_Fos-R_dOase_dom"/>
</dbReference>
<feature type="region of interest" description="Disordered" evidence="1">
    <location>
        <begin position="314"/>
        <end position="339"/>
    </location>
</feature>
<keyword evidence="3" id="KW-0560">Oxidoreductase</keyword>
<dbReference type="Pfam" id="PF00903">
    <property type="entry name" value="Glyoxalase"/>
    <property type="match status" value="2"/>
</dbReference>
<dbReference type="SUPFAM" id="SSF54593">
    <property type="entry name" value="Glyoxalase/Bleomycin resistance protein/Dihydroxybiphenyl dioxygenase"/>
    <property type="match status" value="1"/>
</dbReference>
<dbReference type="InterPro" id="IPR029068">
    <property type="entry name" value="Glyas_Bleomycin-R_OHBP_Dase"/>
</dbReference>
<dbReference type="GO" id="GO:0051213">
    <property type="term" value="F:dioxygenase activity"/>
    <property type="evidence" value="ECO:0007669"/>
    <property type="project" value="UniProtKB-KW"/>
</dbReference>
<proteinExistence type="predicted"/>
<feature type="domain" description="VOC" evidence="2">
    <location>
        <begin position="150"/>
        <end position="273"/>
    </location>
</feature>
<dbReference type="KEGG" id="nah:F5544_30835"/>
<dbReference type="Gene3D" id="3.10.180.10">
    <property type="entry name" value="2,3-Dihydroxybiphenyl 1,2-Dioxygenase, domain 1"/>
    <property type="match status" value="2"/>
</dbReference>
<keyword evidence="4" id="KW-1185">Reference proteome</keyword>
<dbReference type="Proteomes" id="UP000503540">
    <property type="component" value="Chromosome"/>
</dbReference>
<feature type="domain" description="VOC" evidence="2">
    <location>
        <begin position="16"/>
        <end position="127"/>
    </location>
</feature>
<dbReference type="RefSeq" id="WP_167476470.1">
    <property type="nucleotide sequence ID" value="NZ_CP046172.1"/>
</dbReference>
<evidence type="ECO:0000313" key="4">
    <source>
        <dbReference type="Proteomes" id="UP000503540"/>
    </source>
</evidence>
<sequence length="339" mass="37562">MPLYPQDRDTGFDITRLNHLHLDVTDLAESRRFYEEFVGLVVTEATDDAVYLRGIEEIQHHSLVLHRAADAAVGRTGFRVAAPEDLDRLAEHFRARDLPTRFVDLPAQGRTLQVSDPQGVPVEFIAAMPVVGTRREVLDYTRKVGAAPPRFDHLQIRVPDADSAVEFWAGLGFHTSEAATATGDADEPLQVAFLERKGNANDIVFSQGPGPKLHHFAFVVHDAPVTMLHLLDTAHTHGFKTNVEYGPNRHSIGTETTMNLRDPDGHRVELLSHPYFVDADEPTLLWSFADPLAAVSLWGAEPELSWFTETSPMRGVRAREPETPTPMPGAPVQRVSHAG</sequence>
<evidence type="ECO:0000259" key="2">
    <source>
        <dbReference type="PROSITE" id="PS51819"/>
    </source>
</evidence>
<evidence type="ECO:0000256" key="1">
    <source>
        <dbReference type="SAM" id="MobiDB-lite"/>
    </source>
</evidence>